<evidence type="ECO:0000313" key="9">
    <source>
        <dbReference type="EMBL" id="KAF7763577.1"/>
    </source>
</evidence>
<evidence type="ECO:0000256" key="4">
    <source>
        <dbReference type="ARBA" id="ARBA00022833"/>
    </source>
</evidence>
<dbReference type="AlphaFoldDB" id="A0A8H7C643"/>
<comment type="cofactor">
    <cofactor evidence="1 7">
        <name>Zn(2+)</name>
        <dbReference type="ChEBI" id="CHEBI:29105"/>
    </cofactor>
</comment>
<dbReference type="GO" id="GO:0003939">
    <property type="term" value="F:L-iditol 2-dehydrogenase (NAD+) activity"/>
    <property type="evidence" value="ECO:0007669"/>
    <property type="project" value="TreeGrafter"/>
</dbReference>
<keyword evidence="6" id="KW-0520">NAD</keyword>
<dbReference type="InterPro" id="IPR036291">
    <property type="entry name" value="NAD(P)-bd_dom_sf"/>
</dbReference>
<dbReference type="Pfam" id="PF08240">
    <property type="entry name" value="ADH_N"/>
    <property type="match status" value="1"/>
</dbReference>
<evidence type="ECO:0000256" key="2">
    <source>
        <dbReference type="ARBA" id="ARBA00008072"/>
    </source>
</evidence>
<dbReference type="FunFam" id="3.40.50.720:FF:000068">
    <property type="entry name" value="Sorbitol dehydrogenase"/>
    <property type="match status" value="1"/>
</dbReference>
<comment type="caution">
    <text evidence="9">The sequence shown here is derived from an EMBL/GenBank/DDBJ whole genome shotgun (WGS) entry which is preliminary data.</text>
</comment>
<evidence type="ECO:0000256" key="6">
    <source>
        <dbReference type="ARBA" id="ARBA00023027"/>
    </source>
</evidence>
<dbReference type="SUPFAM" id="SSF51735">
    <property type="entry name" value="NAD(P)-binding Rossmann-fold domains"/>
    <property type="match status" value="1"/>
</dbReference>
<dbReference type="Gene3D" id="3.40.50.720">
    <property type="entry name" value="NAD(P)-binding Rossmann-like Domain"/>
    <property type="match status" value="1"/>
</dbReference>
<sequence length="379" mass="40485">MSPSMFPTQHAAVLHAAKDLRLEERIVWSPKPGEVQVQIASTGLCGSDLHYYKHGRNGEFAVRQPLVLGHEASGIVTAVGAGVTGLVVGQRAAIEAGIMCRKCSFCQSGRYNLCKSMRFCSSAAAFPHVDGTLQTRINHPAHVVHPLPDTCSFEQAALAEPLSVLVHASRRAELTAGQSVLVLGTGAIGVLACAHARSLGASRVAAIDINQTRLDFAKKNGFADQTYCFPPADSPKNAEEQLRRAKENASLALAALDKEDGFDVVFECSGAEPCIQMSIHAATTGGKVMLIGMGTKNATLPLSSAALREVDIHGSFRYANTYPAALELLSSRKLGNVEKLVTHRFKLQDAKKAFETLERGVDEDGRLVLKVMIGDGQVS</sequence>
<protein>
    <recommendedName>
        <fullName evidence="8">Enoyl reductase (ER) domain-containing protein</fullName>
    </recommendedName>
</protein>
<dbReference type="PANTHER" id="PTHR43161:SF25">
    <property type="entry name" value="ALCOHOL DEHYDROGENASE, PUTATIVE (AFU_ORTHOLOGUE AFUA_1G14390)-RELATED"/>
    <property type="match status" value="1"/>
</dbReference>
<evidence type="ECO:0000259" key="8">
    <source>
        <dbReference type="SMART" id="SM00829"/>
    </source>
</evidence>
<dbReference type="EMBL" id="JABXXO010000011">
    <property type="protein sequence ID" value="KAF7763577.1"/>
    <property type="molecule type" value="Genomic_DNA"/>
</dbReference>
<dbReference type="InterPro" id="IPR011032">
    <property type="entry name" value="GroES-like_sf"/>
</dbReference>
<proteinExistence type="inferred from homology"/>
<keyword evidence="5" id="KW-0560">Oxidoreductase</keyword>
<dbReference type="SMART" id="SM00829">
    <property type="entry name" value="PKS_ER"/>
    <property type="match status" value="1"/>
</dbReference>
<accession>A0A8H7C643</accession>
<evidence type="ECO:0000313" key="10">
    <source>
        <dbReference type="Proteomes" id="UP000629468"/>
    </source>
</evidence>
<evidence type="ECO:0000256" key="3">
    <source>
        <dbReference type="ARBA" id="ARBA00022723"/>
    </source>
</evidence>
<evidence type="ECO:0000256" key="1">
    <source>
        <dbReference type="ARBA" id="ARBA00001947"/>
    </source>
</evidence>
<dbReference type="SUPFAM" id="SSF50129">
    <property type="entry name" value="GroES-like"/>
    <property type="match status" value="1"/>
</dbReference>
<dbReference type="GO" id="GO:0006062">
    <property type="term" value="P:sorbitol catabolic process"/>
    <property type="evidence" value="ECO:0007669"/>
    <property type="project" value="TreeGrafter"/>
</dbReference>
<dbReference type="InterPro" id="IPR045306">
    <property type="entry name" value="SDH-like"/>
</dbReference>
<dbReference type="PROSITE" id="PS00059">
    <property type="entry name" value="ADH_ZINC"/>
    <property type="match status" value="1"/>
</dbReference>
<dbReference type="InterPro" id="IPR013149">
    <property type="entry name" value="ADH-like_C"/>
</dbReference>
<dbReference type="InterPro" id="IPR002328">
    <property type="entry name" value="ADH_Zn_CS"/>
</dbReference>
<keyword evidence="3 7" id="KW-0479">Metal-binding</keyword>
<dbReference type="GO" id="GO:0008270">
    <property type="term" value="F:zinc ion binding"/>
    <property type="evidence" value="ECO:0007669"/>
    <property type="project" value="InterPro"/>
</dbReference>
<organism evidence="9 10">
    <name type="scientific">Agaricus bisporus var. burnettii</name>
    <dbReference type="NCBI Taxonomy" id="192524"/>
    <lineage>
        <taxon>Eukaryota</taxon>
        <taxon>Fungi</taxon>
        <taxon>Dikarya</taxon>
        <taxon>Basidiomycota</taxon>
        <taxon>Agaricomycotina</taxon>
        <taxon>Agaricomycetes</taxon>
        <taxon>Agaricomycetidae</taxon>
        <taxon>Agaricales</taxon>
        <taxon>Agaricineae</taxon>
        <taxon>Agaricaceae</taxon>
        <taxon>Agaricus</taxon>
    </lineage>
</organism>
<evidence type="ECO:0000256" key="7">
    <source>
        <dbReference type="RuleBase" id="RU361277"/>
    </source>
</evidence>
<dbReference type="CDD" id="cd05285">
    <property type="entry name" value="sorbitol_DH"/>
    <property type="match status" value="1"/>
</dbReference>
<comment type="similarity">
    <text evidence="2 7">Belongs to the zinc-containing alcohol dehydrogenase family.</text>
</comment>
<dbReference type="InterPro" id="IPR020843">
    <property type="entry name" value="ER"/>
</dbReference>
<gene>
    <name evidence="9" type="ORF">Agabi119p4_8114</name>
</gene>
<dbReference type="Gene3D" id="3.90.180.10">
    <property type="entry name" value="Medium-chain alcohol dehydrogenases, catalytic domain"/>
    <property type="match status" value="1"/>
</dbReference>
<name>A0A8H7C643_AGABI</name>
<evidence type="ECO:0000256" key="5">
    <source>
        <dbReference type="ARBA" id="ARBA00023002"/>
    </source>
</evidence>
<dbReference type="Proteomes" id="UP000629468">
    <property type="component" value="Unassembled WGS sequence"/>
</dbReference>
<feature type="domain" description="Enoyl reductase (ER)" evidence="8">
    <location>
        <begin position="15"/>
        <end position="369"/>
    </location>
</feature>
<dbReference type="Pfam" id="PF00107">
    <property type="entry name" value="ADH_zinc_N"/>
    <property type="match status" value="1"/>
</dbReference>
<dbReference type="PANTHER" id="PTHR43161">
    <property type="entry name" value="SORBITOL DEHYDROGENASE"/>
    <property type="match status" value="1"/>
</dbReference>
<reference evidence="9 10" key="1">
    <citation type="journal article" name="Sci. Rep.">
        <title>Telomere-to-telomere assembled and centromere annotated genomes of the two main subspecies of the button mushroom Agaricus bisporus reveal especially polymorphic chromosome ends.</title>
        <authorList>
            <person name="Sonnenberg A.S.M."/>
            <person name="Sedaghat-Telgerd N."/>
            <person name="Lavrijssen B."/>
            <person name="Ohm R.A."/>
            <person name="Hendrickx P.M."/>
            <person name="Scholtmeijer K."/>
            <person name="Baars J.J.P."/>
            <person name="van Peer A."/>
        </authorList>
    </citation>
    <scope>NUCLEOTIDE SEQUENCE [LARGE SCALE GENOMIC DNA]</scope>
    <source>
        <strain evidence="9 10">H119_p4</strain>
    </source>
</reference>
<keyword evidence="4 7" id="KW-0862">Zinc</keyword>
<dbReference type="InterPro" id="IPR013154">
    <property type="entry name" value="ADH-like_N"/>
</dbReference>